<dbReference type="Proteomes" id="UP000307507">
    <property type="component" value="Unassembled WGS sequence"/>
</dbReference>
<dbReference type="InterPro" id="IPR051099">
    <property type="entry name" value="AGR/TXD"/>
</dbReference>
<evidence type="ECO:0000313" key="2">
    <source>
        <dbReference type="EMBL" id="THF49502.1"/>
    </source>
</evidence>
<keyword evidence="3" id="KW-1185">Reference proteome</keyword>
<accession>A0A4S3ZV70</accession>
<gene>
    <name evidence="2" type="ORF">E6C50_12200</name>
</gene>
<dbReference type="PANTHER" id="PTHR15337">
    <property type="entry name" value="ANTERIOR GRADIENT PROTEIN-RELATED"/>
    <property type="match status" value="1"/>
</dbReference>
<dbReference type="AlphaFoldDB" id="A0A4S3ZV70"/>
<dbReference type="OrthoDB" id="9811036at2"/>
<evidence type="ECO:0000313" key="3">
    <source>
        <dbReference type="Proteomes" id="UP000307507"/>
    </source>
</evidence>
<dbReference type="RefSeq" id="WP_136403509.1">
    <property type="nucleotide sequence ID" value="NZ_SSNZ01000005.1"/>
</dbReference>
<proteinExistence type="predicted"/>
<dbReference type="PANTHER" id="PTHR15337:SF11">
    <property type="entry name" value="THIOREDOXIN DOMAIN-CONTAINING PROTEIN"/>
    <property type="match status" value="1"/>
</dbReference>
<dbReference type="SUPFAM" id="SSF52833">
    <property type="entry name" value="Thioredoxin-like"/>
    <property type="match status" value="1"/>
</dbReference>
<dbReference type="EMBL" id="SSNZ01000005">
    <property type="protein sequence ID" value="THF49502.1"/>
    <property type="molecule type" value="Genomic_DNA"/>
</dbReference>
<protein>
    <submittedName>
        <fullName evidence="2">DUF255 domain-containing protein</fullName>
    </submittedName>
</protein>
<comment type="caution">
    <text evidence="2">The sequence shown here is derived from an EMBL/GenBank/DDBJ whole genome shotgun (WGS) entry which is preliminary data.</text>
</comment>
<name>A0A4S3ZV70_9FLAO</name>
<reference evidence="2 3" key="1">
    <citation type="submission" date="2019-04" db="EMBL/GenBank/DDBJ databases">
        <title>Flavobacterium sp. nov. isolated from construction timber.</title>
        <authorList>
            <person name="Lin S.-Y."/>
            <person name="Chang C.-T."/>
            <person name="Young C.-C."/>
        </authorList>
    </citation>
    <scope>NUCLEOTIDE SEQUENCE [LARGE SCALE GENOMIC DNA]</scope>
    <source>
        <strain evidence="2 3">CC-CTC003</strain>
    </source>
</reference>
<keyword evidence="1" id="KW-0732">Signal</keyword>
<organism evidence="2 3">
    <name type="scientific">Flavobacterium supellecticarium</name>
    <dbReference type="NCBI Taxonomy" id="2565924"/>
    <lineage>
        <taxon>Bacteria</taxon>
        <taxon>Pseudomonadati</taxon>
        <taxon>Bacteroidota</taxon>
        <taxon>Flavobacteriia</taxon>
        <taxon>Flavobacteriales</taxon>
        <taxon>Flavobacteriaceae</taxon>
        <taxon>Flavobacterium</taxon>
    </lineage>
</organism>
<evidence type="ECO:0000256" key="1">
    <source>
        <dbReference type="ARBA" id="ARBA00022729"/>
    </source>
</evidence>
<dbReference type="InterPro" id="IPR036249">
    <property type="entry name" value="Thioredoxin-like_sf"/>
</dbReference>
<dbReference type="Gene3D" id="3.40.30.10">
    <property type="entry name" value="Glutaredoxin"/>
    <property type="match status" value="1"/>
</dbReference>
<sequence length="153" mass="18072">MKPFILILVFFFWAIPPGRAQLKTYTFEEAEKLAKDNPKPYFVFIHTSWCKYCQMMQKTTLQNTEIITLLNDHFYFIAFDAESKTTIVFHDKAFPFQASGYHELAYVLGQMERQLSFPVSCILNRNYEIVFQINRFLTTPELKVVLNKALQNH</sequence>
<dbReference type="Pfam" id="PF13899">
    <property type="entry name" value="Thioredoxin_7"/>
    <property type="match status" value="1"/>
</dbReference>